<evidence type="ECO:0000313" key="3">
    <source>
        <dbReference type="Proteomes" id="UP000567179"/>
    </source>
</evidence>
<name>A0A8H5BVK5_9AGAR</name>
<evidence type="ECO:0000313" key="2">
    <source>
        <dbReference type="EMBL" id="KAF5330380.1"/>
    </source>
</evidence>
<dbReference type="AlphaFoldDB" id="A0A8H5BVK5"/>
<reference evidence="2 3" key="1">
    <citation type="journal article" date="2020" name="ISME J.">
        <title>Uncovering the hidden diversity of litter-decomposition mechanisms in mushroom-forming fungi.</title>
        <authorList>
            <person name="Floudas D."/>
            <person name="Bentzer J."/>
            <person name="Ahren D."/>
            <person name="Johansson T."/>
            <person name="Persson P."/>
            <person name="Tunlid A."/>
        </authorList>
    </citation>
    <scope>NUCLEOTIDE SEQUENCE [LARGE SCALE GENOMIC DNA]</scope>
    <source>
        <strain evidence="2 3">CBS 101986</strain>
    </source>
</reference>
<protein>
    <submittedName>
        <fullName evidence="2">Uncharacterized protein</fullName>
    </submittedName>
</protein>
<evidence type="ECO:0000256" key="1">
    <source>
        <dbReference type="SAM" id="MobiDB-lite"/>
    </source>
</evidence>
<dbReference type="Proteomes" id="UP000567179">
    <property type="component" value="Unassembled WGS sequence"/>
</dbReference>
<accession>A0A8H5BVK5</accession>
<proteinExistence type="predicted"/>
<keyword evidence="3" id="KW-1185">Reference proteome</keyword>
<gene>
    <name evidence="2" type="ORF">D9619_005295</name>
</gene>
<comment type="caution">
    <text evidence="2">The sequence shown here is derived from an EMBL/GenBank/DDBJ whole genome shotgun (WGS) entry which is preliminary data.</text>
</comment>
<sequence length="120" mass="12568">MPLTLYAPVATPSDFSVLDVQPSSYDQPPPSSSTTRPSSLDGSNDDSSGLDEGDPHPTRSNITLIADIVSGLGILSSFCFPVSSGGGGRGRRINQILRILLLHLPSSRTSDLKMGTNKVG</sequence>
<feature type="region of interest" description="Disordered" evidence="1">
    <location>
        <begin position="18"/>
        <end position="60"/>
    </location>
</feature>
<feature type="compositionally biased region" description="Low complexity" evidence="1">
    <location>
        <begin position="21"/>
        <end position="47"/>
    </location>
</feature>
<dbReference type="EMBL" id="JAACJJ010000001">
    <property type="protein sequence ID" value="KAF5330380.1"/>
    <property type="molecule type" value="Genomic_DNA"/>
</dbReference>
<organism evidence="2 3">
    <name type="scientific">Psilocybe cf. subviscida</name>
    <dbReference type="NCBI Taxonomy" id="2480587"/>
    <lineage>
        <taxon>Eukaryota</taxon>
        <taxon>Fungi</taxon>
        <taxon>Dikarya</taxon>
        <taxon>Basidiomycota</taxon>
        <taxon>Agaricomycotina</taxon>
        <taxon>Agaricomycetes</taxon>
        <taxon>Agaricomycetidae</taxon>
        <taxon>Agaricales</taxon>
        <taxon>Agaricineae</taxon>
        <taxon>Strophariaceae</taxon>
        <taxon>Psilocybe</taxon>
    </lineage>
</organism>